<keyword evidence="3 4" id="KW-0732">Signal</keyword>
<comment type="subcellular location">
    <subcellularLocation>
        <location evidence="1">Secreted</location>
    </subcellularLocation>
</comment>
<feature type="signal peptide" evidence="4">
    <location>
        <begin position="1"/>
        <end position="35"/>
    </location>
</feature>
<evidence type="ECO:0000256" key="4">
    <source>
        <dbReference type="SAM" id="SignalP"/>
    </source>
</evidence>
<proteinExistence type="predicted"/>
<name>A0ABT5JTP3_9SPHN</name>
<evidence type="ECO:0000313" key="7">
    <source>
        <dbReference type="Proteomes" id="UP001216558"/>
    </source>
</evidence>
<evidence type="ECO:0000256" key="1">
    <source>
        <dbReference type="ARBA" id="ARBA00004613"/>
    </source>
</evidence>
<evidence type="ECO:0000313" key="6">
    <source>
        <dbReference type="EMBL" id="MDC8755939.1"/>
    </source>
</evidence>
<dbReference type="Gene3D" id="2.60.40.10">
    <property type="entry name" value="Immunoglobulins"/>
    <property type="match status" value="1"/>
</dbReference>
<dbReference type="InterPro" id="IPR033764">
    <property type="entry name" value="Sdr_B"/>
</dbReference>
<reference evidence="6 7" key="1">
    <citation type="submission" date="2022-10" db="EMBL/GenBank/DDBJ databases">
        <title>Erythrobacter sp. sf7 Genome sequencing.</title>
        <authorList>
            <person name="Park S."/>
        </authorList>
    </citation>
    <scope>NUCLEOTIDE SEQUENCE [LARGE SCALE GENOMIC DNA]</scope>
    <source>
        <strain evidence="7">sf7</strain>
    </source>
</reference>
<dbReference type="Pfam" id="PF17210">
    <property type="entry name" value="SdrD_B"/>
    <property type="match status" value="1"/>
</dbReference>
<dbReference type="RefSeq" id="WP_273679164.1">
    <property type="nucleotide sequence ID" value="NZ_JAQQXQ010000017.1"/>
</dbReference>
<dbReference type="SUPFAM" id="SSF117074">
    <property type="entry name" value="Hypothetical protein PA1324"/>
    <property type="match status" value="1"/>
</dbReference>
<gene>
    <name evidence="6" type="ORF">OIK40_14925</name>
</gene>
<protein>
    <submittedName>
        <fullName evidence="6">SdrD B-like domain-containing protein</fullName>
    </submittedName>
</protein>
<evidence type="ECO:0000256" key="2">
    <source>
        <dbReference type="ARBA" id="ARBA00022525"/>
    </source>
</evidence>
<feature type="domain" description="SD-repeat containing protein B" evidence="5">
    <location>
        <begin position="670"/>
        <end position="727"/>
    </location>
</feature>
<feature type="chain" id="PRO_5045210190" evidence="4">
    <location>
        <begin position="36"/>
        <end position="769"/>
    </location>
</feature>
<accession>A0ABT5JTP3</accession>
<dbReference type="EMBL" id="JAQQXQ010000017">
    <property type="protein sequence ID" value="MDC8755939.1"/>
    <property type="molecule type" value="Genomic_DNA"/>
</dbReference>
<keyword evidence="7" id="KW-1185">Reference proteome</keyword>
<sequence length="769" mass="81534">MGHKIHIRICNRLCCRFGIRVLIAASVVIPSLASAQNQEDSDIGAPASSEAYVDRLIDDGNLELSLTSEVVRVTNTTGNLRSLVAELNGARISSTSNADSIDTSPFDNVQQEAGVLVSARYQTDNFGLLGLDAQLGRGSRPDPFAVANGDRWTGLFELTSSGLPLGSGWLIDSALGTTSTPLIGLFDRQARFFLPVTPILGGAVTFDAYRPVAPGESFSDPKPFASFNLSVGEPGLLGGLLLTDYTGLSGLLVSAGGQSELSPGLTAGVQAIAVDDTRDPFAVILGSSDPGGDTRFVSSRAIVGSMGLSRQKFRLQANAVWSTRSSNGVAPSEYLADGDAHGASLDAVYRSGRSIHNGGVYYFGPGLTWGTSAILSNAFGAYYRFSTSSQRWRWTFNIDAIDSVDSTGSSGVVVNADFRRNIDFNSAVGVNASLRVANGQSAGQVLGYVDFETGFGSSRAEAGWSSDRLSNLYRIGFIQNWSLPQSLPAGSRLSTQISYQHRSQSDQASQVLNRDLTESADSFGIAMSAGLMPIKDTTIDATFAYSSDASATAAEFFGPFQSTGVSFGTLTSQQTESFSATLVASARLSPSLSLSGTYTDATSSLISRFGIPLFGSPLGLSDDQLDDLRRSSFRLRAAYLTLRYSISAGRPSGFMGAREYPVGGLGKLEGRVFLDENRNGKWDPAESGARGIVVILDGIQAVRTDDVGRYRFEGVADGTHRVTVNADNLPLPWFIEANDKEGIGEPFSAEVEIGVRGTTVLDIAALQRP</sequence>
<dbReference type="Proteomes" id="UP001216558">
    <property type="component" value="Unassembled WGS sequence"/>
</dbReference>
<evidence type="ECO:0000259" key="5">
    <source>
        <dbReference type="Pfam" id="PF17210"/>
    </source>
</evidence>
<evidence type="ECO:0000256" key="3">
    <source>
        <dbReference type="ARBA" id="ARBA00022729"/>
    </source>
</evidence>
<organism evidence="6 7">
    <name type="scientific">Erythrobacter fulvus</name>
    <dbReference type="NCBI Taxonomy" id="2987523"/>
    <lineage>
        <taxon>Bacteria</taxon>
        <taxon>Pseudomonadati</taxon>
        <taxon>Pseudomonadota</taxon>
        <taxon>Alphaproteobacteria</taxon>
        <taxon>Sphingomonadales</taxon>
        <taxon>Erythrobacteraceae</taxon>
        <taxon>Erythrobacter/Porphyrobacter group</taxon>
        <taxon>Erythrobacter</taxon>
    </lineage>
</organism>
<comment type="caution">
    <text evidence="6">The sequence shown here is derived from an EMBL/GenBank/DDBJ whole genome shotgun (WGS) entry which is preliminary data.</text>
</comment>
<keyword evidence="2" id="KW-0964">Secreted</keyword>
<dbReference type="InterPro" id="IPR013783">
    <property type="entry name" value="Ig-like_fold"/>
</dbReference>